<dbReference type="Pfam" id="PF13386">
    <property type="entry name" value="DsbD_2"/>
    <property type="match status" value="1"/>
</dbReference>
<accession>A0A1U7HK92</accession>
<gene>
    <name evidence="3" type="ORF">NIES1031_17030</name>
</gene>
<keyword evidence="4" id="KW-1185">Reference proteome</keyword>
<feature type="transmembrane region" description="Helical" evidence="1">
    <location>
        <begin position="38"/>
        <end position="62"/>
    </location>
</feature>
<name>A0A1U7HK92_9CHRO</name>
<dbReference type="OrthoDB" id="271709at2"/>
<proteinExistence type="predicted"/>
<dbReference type="InterPro" id="IPR051224">
    <property type="entry name" value="NiCoT_RcnA"/>
</dbReference>
<protein>
    <recommendedName>
        <fullName evidence="2">Urease accessory protein UreH-like transmembrane domain-containing protein</fullName>
    </recommendedName>
</protein>
<dbReference type="RefSeq" id="WP_073550700.1">
    <property type="nucleotide sequence ID" value="NZ_CAWMVK010000006.1"/>
</dbReference>
<dbReference type="GO" id="GO:0010045">
    <property type="term" value="P:response to nickel cation"/>
    <property type="evidence" value="ECO:0007669"/>
    <property type="project" value="TreeGrafter"/>
</dbReference>
<keyword evidence="1" id="KW-0472">Membrane</keyword>
<dbReference type="EMBL" id="MRCC01000014">
    <property type="protein sequence ID" value="OKH23989.1"/>
    <property type="molecule type" value="Genomic_DNA"/>
</dbReference>
<evidence type="ECO:0000313" key="4">
    <source>
        <dbReference type="Proteomes" id="UP000185984"/>
    </source>
</evidence>
<dbReference type="GO" id="GO:0032025">
    <property type="term" value="P:response to cobalt ion"/>
    <property type="evidence" value="ECO:0007669"/>
    <property type="project" value="TreeGrafter"/>
</dbReference>
<feature type="domain" description="Urease accessory protein UreH-like transmembrane" evidence="2">
    <location>
        <begin position="3"/>
        <end position="69"/>
    </location>
</feature>
<dbReference type="GO" id="GO:0005886">
    <property type="term" value="C:plasma membrane"/>
    <property type="evidence" value="ECO:0007669"/>
    <property type="project" value="UniProtKB-SubCell"/>
</dbReference>
<dbReference type="PANTHER" id="PTHR40659:SF1">
    <property type="entry name" value="NICKEL_COBALT EFFLUX SYSTEM RCNA"/>
    <property type="match status" value="1"/>
</dbReference>
<keyword evidence="1" id="KW-0812">Transmembrane</keyword>
<sequence length="109" mass="11451">MNWRSLFALGVSGGLVPCPAALVLLLSAITLGHIGWGLLLVFAFSLGLAGGLTALGLLLIYAQDLFKRLPTQIRLLRFLPTASALMMTLVGLGMATQALIATSLICPRC</sequence>
<organism evidence="3 4">
    <name type="scientific">Chroogloeocystis siderophila 5.2 s.c.1</name>
    <dbReference type="NCBI Taxonomy" id="247279"/>
    <lineage>
        <taxon>Bacteria</taxon>
        <taxon>Bacillati</taxon>
        <taxon>Cyanobacteriota</taxon>
        <taxon>Cyanophyceae</taxon>
        <taxon>Oscillatoriophycideae</taxon>
        <taxon>Chroococcales</taxon>
        <taxon>Chroococcaceae</taxon>
        <taxon>Chroogloeocystis</taxon>
    </lineage>
</organism>
<evidence type="ECO:0000256" key="1">
    <source>
        <dbReference type="SAM" id="Phobius"/>
    </source>
</evidence>
<dbReference type="GO" id="GO:0015099">
    <property type="term" value="F:nickel cation transmembrane transporter activity"/>
    <property type="evidence" value="ECO:0007669"/>
    <property type="project" value="TreeGrafter"/>
</dbReference>
<feature type="transmembrane region" description="Helical" evidence="1">
    <location>
        <begin position="6"/>
        <end position="26"/>
    </location>
</feature>
<dbReference type="GO" id="GO:0006824">
    <property type="term" value="P:cobalt ion transport"/>
    <property type="evidence" value="ECO:0007669"/>
    <property type="project" value="UniProtKB-KW"/>
</dbReference>
<dbReference type="AlphaFoldDB" id="A0A1U7HK92"/>
<evidence type="ECO:0000313" key="3">
    <source>
        <dbReference type="EMBL" id="OKH23989.1"/>
    </source>
</evidence>
<dbReference type="GO" id="GO:0046583">
    <property type="term" value="F:monoatomic cation efflux transmembrane transporter activity"/>
    <property type="evidence" value="ECO:0007669"/>
    <property type="project" value="TreeGrafter"/>
</dbReference>
<feature type="transmembrane region" description="Helical" evidence="1">
    <location>
        <begin position="82"/>
        <end position="106"/>
    </location>
</feature>
<dbReference type="Proteomes" id="UP000185984">
    <property type="component" value="Unassembled WGS sequence"/>
</dbReference>
<dbReference type="STRING" id="247279.NIES1031_17030"/>
<dbReference type="InterPro" id="IPR039447">
    <property type="entry name" value="UreH-like_TM_dom"/>
</dbReference>
<dbReference type="PANTHER" id="PTHR40659">
    <property type="entry name" value="NICKEL/COBALT EFFLUX SYSTEM RCNA"/>
    <property type="match status" value="1"/>
</dbReference>
<reference evidence="3 4" key="1">
    <citation type="submission" date="2016-11" db="EMBL/GenBank/DDBJ databases">
        <title>Draft Genome Sequences of Nine Cyanobacterial Strains from Diverse Habitats.</title>
        <authorList>
            <person name="Zhu T."/>
            <person name="Hou S."/>
            <person name="Lu X."/>
            <person name="Hess W.R."/>
        </authorList>
    </citation>
    <scope>NUCLEOTIDE SEQUENCE [LARGE SCALE GENOMIC DNA]</scope>
    <source>
        <strain evidence="3 4">5.2 s.c.1</strain>
    </source>
</reference>
<comment type="caution">
    <text evidence="3">The sequence shown here is derived from an EMBL/GenBank/DDBJ whole genome shotgun (WGS) entry which is preliminary data.</text>
</comment>
<evidence type="ECO:0000259" key="2">
    <source>
        <dbReference type="Pfam" id="PF13386"/>
    </source>
</evidence>
<keyword evidence="1" id="KW-1133">Transmembrane helix</keyword>